<keyword evidence="3" id="KW-1185">Reference proteome</keyword>
<evidence type="ECO:0000313" key="2">
    <source>
        <dbReference type="EMBL" id="KAG0318873.1"/>
    </source>
</evidence>
<feature type="region of interest" description="Disordered" evidence="1">
    <location>
        <begin position="732"/>
        <end position="780"/>
    </location>
</feature>
<name>A0A9P6RFC1_9FUNG</name>
<gene>
    <name evidence="2" type="ORF">BGZ99_005389</name>
</gene>
<dbReference type="OrthoDB" id="19394at2759"/>
<feature type="compositionally biased region" description="Polar residues" evidence="1">
    <location>
        <begin position="496"/>
        <end position="509"/>
    </location>
</feature>
<evidence type="ECO:0000313" key="3">
    <source>
        <dbReference type="Proteomes" id="UP000738325"/>
    </source>
</evidence>
<evidence type="ECO:0000256" key="1">
    <source>
        <dbReference type="SAM" id="MobiDB-lite"/>
    </source>
</evidence>
<protein>
    <submittedName>
        <fullName evidence="2">Uncharacterized protein</fullName>
    </submittedName>
</protein>
<organism evidence="2 3">
    <name type="scientific">Dissophora globulifera</name>
    <dbReference type="NCBI Taxonomy" id="979702"/>
    <lineage>
        <taxon>Eukaryota</taxon>
        <taxon>Fungi</taxon>
        <taxon>Fungi incertae sedis</taxon>
        <taxon>Mucoromycota</taxon>
        <taxon>Mortierellomycotina</taxon>
        <taxon>Mortierellomycetes</taxon>
        <taxon>Mortierellales</taxon>
        <taxon>Mortierellaceae</taxon>
        <taxon>Dissophora</taxon>
    </lineage>
</organism>
<proteinExistence type="predicted"/>
<dbReference type="EMBL" id="JAAAIP010000348">
    <property type="protein sequence ID" value="KAG0318873.1"/>
    <property type="molecule type" value="Genomic_DNA"/>
</dbReference>
<comment type="caution">
    <text evidence="2">The sequence shown here is derived from an EMBL/GenBank/DDBJ whole genome shotgun (WGS) entry which is preliminary data.</text>
</comment>
<feature type="compositionally biased region" description="Basic and acidic residues" evidence="1">
    <location>
        <begin position="750"/>
        <end position="761"/>
    </location>
</feature>
<feature type="compositionally biased region" description="Basic and acidic residues" evidence="1">
    <location>
        <begin position="513"/>
        <end position="522"/>
    </location>
</feature>
<feature type="region of interest" description="Disordered" evidence="1">
    <location>
        <begin position="472"/>
        <end position="524"/>
    </location>
</feature>
<reference evidence="2" key="1">
    <citation type="journal article" date="2020" name="Fungal Divers.">
        <title>Resolving the Mortierellaceae phylogeny through synthesis of multi-gene phylogenetics and phylogenomics.</title>
        <authorList>
            <person name="Vandepol N."/>
            <person name="Liber J."/>
            <person name="Desiro A."/>
            <person name="Na H."/>
            <person name="Kennedy M."/>
            <person name="Barry K."/>
            <person name="Grigoriev I.V."/>
            <person name="Miller A.N."/>
            <person name="O'Donnell K."/>
            <person name="Stajich J.E."/>
            <person name="Bonito G."/>
        </authorList>
    </citation>
    <scope>NUCLEOTIDE SEQUENCE</scope>
    <source>
        <strain evidence="2">REB-010B</strain>
    </source>
</reference>
<sequence>MLKSLQDPVQARSTEDITVALKIIHQHLYEKHHLDRVVHALYLHPDGGIGLTKHELPKTNSGTNVFANRIRVHFPRPAELPRAIKETKESAEDLSLLYLLLMEPLLRYRLCMTAHLLEAAFAVANGCWDDSECPRQLSSDEMAFVMQRLQYMFLELFNEPVTQASLRRFFTIVYEWTVDQITRPQPKSDEEVGPAFPKIVKEIFPCCDIIFREYCNIVETGRHDLTFNSEVHMLFKFVMLSLKHPRFTSASDWMSEGQNVIENLQQTLKNGRYRGPAQRLFRNVVSMTDHLWEGGSSTDTSLAIEKCLHTVIVKTLRSADHASALGVGVDVGGAWDVMDDFERLLRVANNGVEVLPLPCITWTRSHSEICLDGTLVQFSQLLPSHIHMNSTMEFDRHENKLCRQWHLRISGLELEADRVPYYYITKSRTRRHLADVGELSLSIPPESLDIDIKFILHPPEIRHGATAALHRLQDQPSKSHPTALVPNVPEQESIRRQSAQSRTSTNGQSRPRALSERRRSEHSIQAVELARTGARTGVRIGQEITRLVAEDARTAFTVISQVLYPNRRNSRGLNLPTHRVEQTRPQWMPSEDRIFWGRRPRHRFSQSVSPASLRDYHRDFRDDIEERERERQTVSSPPRPEGVATGSQYGSEYGFSGSDGSQTFVDMKECKIRLRKVNVKVHETKRPILHTLMHAILVYQLRKALEQTLRQAVVEVVSTINRGVEEVMEFSQEELHSRHSTVGGGQERQAGVERAREDQTRSSRSVPQQHPQEQQRFPSPQLQMEVAKQDTGIFAAFPLFSTVI</sequence>
<accession>A0A9P6RFC1</accession>
<dbReference type="AlphaFoldDB" id="A0A9P6RFC1"/>
<feature type="region of interest" description="Disordered" evidence="1">
    <location>
        <begin position="626"/>
        <end position="660"/>
    </location>
</feature>
<dbReference type="Proteomes" id="UP000738325">
    <property type="component" value="Unassembled WGS sequence"/>
</dbReference>
<feature type="compositionally biased region" description="Polar residues" evidence="1">
    <location>
        <begin position="762"/>
        <end position="780"/>
    </location>
</feature>